<evidence type="ECO:0000256" key="4">
    <source>
        <dbReference type="ARBA" id="ARBA00022475"/>
    </source>
</evidence>
<feature type="transmembrane region" description="Helical" evidence="10">
    <location>
        <begin position="6"/>
        <end position="22"/>
    </location>
</feature>
<dbReference type="PROSITE" id="PS52015">
    <property type="entry name" value="TONB_CTD"/>
    <property type="match status" value="2"/>
</dbReference>
<keyword evidence="4" id="KW-1003">Cell membrane</keyword>
<keyword evidence="13" id="KW-1185">Reference proteome</keyword>
<evidence type="ECO:0000256" key="9">
    <source>
        <dbReference type="ARBA" id="ARBA00023136"/>
    </source>
</evidence>
<dbReference type="InterPro" id="IPR051045">
    <property type="entry name" value="TonB-dependent_transducer"/>
</dbReference>
<evidence type="ECO:0000256" key="8">
    <source>
        <dbReference type="ARBA" id="ARBA00022989"/>
    </source>
</evidence>
<dbReference type="PANTHER" id="PTHR33446:SF2">
    <property type="entry name" value="PROTEIN TONB"/>
    <property type="match status" value="1"/>
</dbReference>
<dbReference type="Pfam" id="PF03544">
    <property type="entry name" value="TonB_C"/>
    <property type="match status" value="2"/>
</dbReference>
<organism evidence="12 13">
    <name type="scientific">Sungkyunkwania multivorans</name>
    <dbReference type="NCBI Taxonomy" id="1173618"/>
    <lineage>
        <taxon>Bacteria</taxon>
        <taxon>Pseudomonadati</taxon>
        <taxon>Bacteroidota</taxon>
        <taxon>Flavobacteriia</taxon>
        <taxon>Flavobacteriales</taxon>
        <taxon>Flavobacteriaceae</taxon>
        <taxon>Sungkyunkwania</taxon>
    </lineage>
</organism>
<protein>
    <submittedName>
        <fullName evidence="12">TonB family protein</fullName>
    </submittedName>
</protein>
<dbReference type="InterPro" id="IPR037682">
    <property type="entry name" value="TonB_C"/>
</dbReference>
<feature type="transmembrane region" description="Helical" evidence="10">
    <location>
        <begin position="259"/>
        <end position="277"/>
    </location>
</feature>
<feature type="domain" description="TonB C-terminal" evidence="11">
    <location>
        <begin position="461"/>
        <end position="549"/>
    </location>
</feature>
<dbReference type="RefSeq" id="WP_386410363.1">
    <property type="nucleotide sequence ID" value="NZ_JBHTJH010000017.1"/>
</dbReference>
<name>A0ABW3D4I8_9FLAO</name>
<evidence type="ECO:0000313" key="12">
    <source>
        <dbReference type="EMBL" id="MFD0863852.1"/>
    </source>
</evidence>
<keyword evidence="3" id="KW-0813">Transport</keyword>
<evidence type="ECO:0000256" key="3">
    <source>
        <dbReference type="ARBA" id="ARBA00022448"/>
    </source>
</evidence>
<evidence type="ECO:0000256" key="1">
    <source>
        <dbReference type="ARBA" id="ARBA00004383"/>
    </source>
</evidence>
<dbReference type="InterPro" id="IPR006260">
    <property type="entry name" value="TonB/TolA_C"/>
</dbReference>
<keyword evidence="9 10" id="KW-0472">Membrane</keyword>
<reference evidence="13" key="1">
    <citation type="journal article" date="2019" name="Int. J. Syst. Evol. Microbiol.">
        <title>The Global Catalogue of Microorganisms (GCM) 10K type strain sequencing project: providing services to taxonomists for standard genome sequencing and annotation.</title>
        <authorList>
            <consortium name="The Broad Institute Genomics Platform"/>
            <consortium name="The Broad Institute Genome Sequencing Center for Infectious Disease"/>
            <person name="Wu L."/>
            <person name="Ma J."/>
        </authorList>
    </citation>
    <scope>NUCLEOTIDE SEQUENCE [LARGE SCALE GENOMIC DNA]</scope>
    <source>
        <strain evidence="13">CCUG 62952</strain>
    </source>
</reference>
<feature type="transmembrane region" description="Helical" evidence="10">
    <location>
        <begin position="34"/>
        <end position="51"/>
    </location>
</feature>
<evidence type="ECO:0000256" key="5">
    <source>
        <dbReference type="ARBA" id="ARBA00022519"/>
    </source>
</evidence>
<dbReference type="SUPFAM" id="SSF74653">
    <property type="entry name" value="TolA/TonB C-terminal domain"/>
    <property type="match status" value="2"/>
</dbReference>
<dbReference type="NCBIfam" id="TIGR01352">
    <property type="entry name" value="tonB_Cterm"/>
    <property type="match status" value="2"/>
</dbReference>
<keyword evidence="6 10" id="KW-0812">Transmembrane</keyword>
<proteinExistence type="inferred from homology"/>
<evidence type="ECO:0000313" key="13">
    <source>
        <dbReference type="Proteomes" id="UP001596978"/>
    </source>
</evidence>
<sequence length="549" mass="63009">MIAYLIEVLAFQLLFLLVYALFLKKETFFNWNRAYLLVTPLAGILLPFIEFETVREVIPATYTYSFPVVMETQVSELTAGESTSSLQLSWMSLLYFGALISFLWFCSKFYRIITLIRKGELHSFKGFKKVILSESNVAFSFFNYIFLGTETIKKPHQHIIDHELVHIRQKHTWDLLYFEILRIVFWYDPLIYVYQKRMAELHEFIADAQVSKEGKSAHYDQLLQEVFQVKEVSFVNQFFNHSLIKKRIMMLARQRSKNIFKLKYLLMIPVFMGILIYTSCEEKSTTGIKTEIDTFEQPVDRVVPFALVEEAPIFPGCEDSDDKRQCFQDKIHEHILSNFKYPGAAQKAGIEGRVYVQFTVSEKGTLTNVKMRGPDSSLEDEAKRIISLLPVDFVPGKSKGKAVSVPFSIPITFKINGHNDVNESIKQKSNLIQDTIHIPFAVIDEVPVFPGCEDASDKRACFREKMEAFVQANLQYPEPAIKAGIQGKVYIQFVIGKEGEIAILRVRGPVKDLEEEAKRIIGSLPKFVPGVHKGEPVLVPYAMPITFQL</sequence>
<keyword evidence="8 10" id="KW-1133">Transmembrane helix</keyword>
<evidence type="ECO:0000256" key="10">
    <source>
        <dbReference type="SAM" id="Phobius"/>
    </source>
</evidence>
<dbReference type="Pfam" id="PF05569">
    <property type="entry name" value="Peptidase_M56"/>
    <property type="match status" value="1"/>
</dbReference>
<evidence type="ECO:0000256" key="7">
    <source>
        <dbReference type="ARBA" id="ARBA00022927"/>
    </source>
</evidence>
<comment type="subcellular location">
    <subcellularLocation>
        <location evidence="1">Cell inner membrane</location>
        <topology evidence="1">Single-pass membrane protein</topology>
        <orientation evidence="1">Periplasmic side</orientation>
    </subcellularLocation>
</comment>
<feature type="domain" description="TonB C-terminal" evidence="11">
    <location>
        <begin position="326"/>
        <end position="422"/>
    </location>
</feature>
<evidence type="ECO:0000256" key="6">
    <source>
        <dbReference type="ARBA" id="ARBA00022692"/>
    </source>
</evidence>
<evidence type="ECO:0000259" key="11">
    <source>
        <dbReference type="PROSITE" id="PS52015"/>
    </source>
</evidence>
<feature type="transmembrane region" description="Helical" evidence="10">
    <location>
        <begin position="90"/>
        <end position="110"/>
    </location>
</feature>
<dbReference type="CDD" id="cd07341">
    <property type="entry name" value="M56_BlaR1_MecR1_like"/>
    <property type="match status" value="1"/>
</dbReference>
<evidence type="ECO:0000256" key="2">
    <source>
        <dbReference type="ARBA" id="ARBA00006555"/>
    </source>
</evidence>
<dbReference type="InterPro" id="IPR008756">
    <property type="entry name" value="Peptidase_M56"/>
</dbReference>
<comment type="similarity">
    <text evidence="2">Belongs to the TonB family.</text>
</comment>
<keyword evidence="7" id="KW-0653">Protein transport</keyword>
<dbReference type="Gene3D" id="3.30.1150.10">
    <property type="match status" value="2"/>
</dbReference>
<dbReference type="EMBL" id="JBHTJH010000017">
    <property type="protein sequence ID" value="MFD0863852.1"/>
    <property type="molecule type" value="Genomic_DNA"/>
</dbReference>
<dbReference type="Proteomes" id="UP001596978">
    <property type="component" value="Unassembled WGS sequence"/>
</dbReference>
<accession>A0ABW3D4I8</accession>
<gene>
    <name evidence="12" type="ORF">ACFQ1M_16675</name>
</gene>
<keyword evidence="5" id="KW-0997">Cell inner membrane</keyword>
<comment type="caution">
    <text evidence="12">The sequence shown here is derived from an EMBL/GenBank/DDBJ whole genome shotgun (WGS) entry which is preliminary data.</text>
</comment>
<dbReference type="PANTHER" id="PTHR33446">
    <property type="entry name" value="PROTEIN TONB-RELATED"/>
    <property type="match status" value="1"/>
</dbReference>